<keyword evidence="2" id="KW-1133">Transmembrane helix</keyword>
<proteinExistence type="predicted"/>
<dbReference type="EMBL" id="CP069104">
    <property type="protein sequence ID" value="QSS54033.1"/>
    <property type="molecule type" value="Genomic_DNA"/>
</dbReference>
<organism evidence="4 5">
    <name type="scientific">Ajellomyces capsulatus (strain H88)</name>
    <name type="common">Darling's disease fungus</name>
    <name type="synonym">Histoplasma capsulatum</name>
    <dbReference type="NCBI Taxonomy" id="544711"/>
    <lineage>
        <taxon>Eukaryota</taxon>
        <taxon>Fungi</taxon>
        <taxon>Dikarya</taxon>
        <taxon>Ascomycota</taxon>
        <taxon>Pezizomycotina</taxon>
        <taxon>Eurotiomycetes</taxon>
        <taxon>Eurotiomycetidae</taxon>
        <taxon>Onygenales</taxon>
        <taxon>Ajellomycetaceae</taxon>
        <taxon>Histoplasma</taxon>
    </lineage>
</organism>
<dbReference type="PANTHER" id="PTHR39614">
    <property type="entry name" value="INTEGRAL MEMBRANE PROTEIN"/>
    <property type="match status" value="1"/>
</dbReference>
<feature type="transmembrane region" description="Helical" evidence="2">
    <location>
        <begin position="135"/>
        <end position="159"/>
    </location>
</feature>
<feature type="domain" description="Rhodopsin" evidence="3">
    <location>
        <begin position="45"/>
        <end position="276"/>
    </location>
</feature>
<dbReference type="VEuPathDB" id="FungiDB:I7I53_01472"/>
<reference evidence="4" key="1">
    <citation type="submission" date="2021-01" db="EMBL/GenBank/DDBJ databases">
        <title>Chromosome-level genome assembly of a human fungal pathogen reveals clustering of transcriptionally co-regulated genes.</title>
        <authorList>
            <person name="Voorhies M."/>
            <person name="Cohen S."/>
            <person name="Shea T.P."/>
            <person name="Petrus S."/>
            <person name="Munoz J.F."/>
            <person name="Poplawski S."/>
            <person name="Goldman W.E."/>
            <person name="Michael T."/>
            <person name="Cuomo C.A."/>
            <person name="Sil A."/>
            <person name="Beyhan S."/>
        </authorList>
    </citation>
    <scope>NUCLEOTIDE SEQUENCE</scope>
    <source>
        <strain evidence="4">H88</strain>
    </source>
</reference>
<feature type="transmembrane region" description="Helical" evidence="2">
    <location>
        <begin position="209"/>
        <end position="231"/>
    </location>
</feature>
<evidence type="ECO:0000256" key="1">
    <source>
        <dbReference type="SAM" id="MobiDB-lite"/>
    </source>
</evidence>
<evidence type="ECO:0000256" key="2">
    <source>
        <dbReference type="SAM" id="Phobius"/>
    </source>
</evidence>
<dbReference type="Proteomes" id="UP000663419">
    <property type="component" value="Chromosome 3"/>
</dbReference>
<sequence>MAISGNLPPGISEPLAVDTNKDHGGFIAIVTALLLGFALVSLGIRAYVQHSRHVVKKDDYVLLTAAIVFCIQSSVVFIQIGNGWGKSRELLTQREHVALLKATYAADILYIVTHCISKSSAALFYLWISPSRSHVFVAWGLVGVSVIWAVVSMILLSSVCGFPRPWLDASSHCAAMFPRWQIITAFDIITEASLAAVSLFLVAGIQMPVIGKIVVVSAFSSRLLVALPASFHLHYIKKMIESSDYTLVGSSVTAYLQLELSYGIMANTIPCLKPFMAAYEETGRPSYRSRIHSRNGSHSNSGNSKDSRSRRFSRDTFTLSTIASTKSKRPWIRNSISTTMASDNVLQPPPPLLRQKFPPRDKQPQSSGRGEMRRDTTARIGSPGREGSNLENYSGRRIIIKKDVIWNVESSKFANQEEPAGATIRTNVL</sequence>
<dbReference type="PANTHER" id="PTHR39614:SF2">
    <property type="entry name" value="INTEGRAL MEMBRANE PROTEIN"/>
    <property type="match status" value="1"/>
</dbReference>
<feature type="transmembrane region" description="Helical" evidence="2">
    <location>
        <begin position="179"/>
        <end position="202"/>
    </location>
</feature>
<keyword evidence="2" id="KW-0472">Membrane</keyword>
<feature type="transmembrane region" description="Helical" evidence="2">
    <location>
        <begin position="108"/>
        <end position="128"/>
    </location>
</feature>
<accession>A0A8A1LN45</accession>
<feature type="region of interest" description="Disordered" evidence="1">
    <location>
        <begin position="287"/>
        <end position="312"/>
    </location>
</feature>
<dbReference type="InterPro" id="IPR049326">
    <property type="entry name" value="Rhodopsin_dom_fungi"/>
</dbReference>
<feature type="transmembrane region" description="Helical" evidence="2">
    <location>
        <begin position="60"/>
        <end position="80"/>
    </location>
</feature>
<name>A0A8A1LN45_AJEC8</name>
<keyword evidence="2" id="KW-0812">Transmembrane</keyword>
<evidence type="ECO:0000313" key="5">
    <source>
        <dbReference type="Proteomes" id="UP000663419"/>
    </source>
</evidence>
<feature type="transmembrane region" description="Helical" evidence="2">
    <location>
        <begin position="25"/>
        <end position="48"/>
    </location>
</feature>
<dbReference type="AlphaFoldDB" id="A0A8A1LN45"/>
<evidence type="ECO:0000313" key="4">
    <source>
        <dbReference type="EMBL" id="QSS54033.1"/>
    </source>
</evidence>
<evidence type="ECO:0000259" key="3">
    <source>
        <dbReference type="Pfam" id="PF20684"/>
    </source>
</evidence>
<gene>
    <name evidence="4" type="ORF">I7I53_01472</name>
</gene>
<dbReference type="Pfam" id="PF20684">
    <property type="entry name" value="Fung_rhodopsin"/>
    <property type="match status" value="1"/>
</dbReference>
<protein>
    <recommendedName>
        <fullName evidence="3">Rhodopsin domain-containing protein</fullName>
    </recommendedName>
</protein>
<feature type="region of interest" description="Disordered" evidence="1">
    <location>
        <begin position="340"/>
        <end position="390"/>
    </location>
</feature>